<dbReference type="Gene3D" id="1.20.1070.10">
    <property type="entry name" value="Rhodopsin 7-helix transmembrane proteins"/>
    <property type="match status" value="1"/>
</dbReference>
<organism evidence="7 8">
    <name type="scientific">Heligmosomoides polygyrus</name>
    <name type="common">Parasitic roundworm</name>
    <dbReference type="NCBI Taxonomy" id="6339"/>
    <lineage>
        <taxon>Eukaryota</taxon>
        <taxon>Metazoa</taxon>
        <taxon>Ecdysozoa</taxon>
        <taxon>Nematoda</taxon>
        <taxon>Chromadorea</taxon>
        <taxon>Rhabditida</taxon>
        <taxon>Rhabditina</taxon>
        <taxon>Rhabditomorpha</taxon>
        <taxon>Strongyloidea</taxon>
        <taxon>Heligmosomidae</taxon>
        <taxon>Heligmosomoides</taxon>
    </lineage>
</organism>
<dbReference type="Proteomes" id="UP000050761">
    <property type="component" value="Unassembled WGS sequence"/>
</dbReference>
<evidence type="ECO:0000256" key="3">
    <source>
        <dbReference type="ARBA" id="ARBA00022989"/>
    </source>
</evidence>
<feature type="transmembrane region" description="Helical" evidence="5">
    <location>
        <begin position="189"/>
        <end position="206"/>
    </location>
</feature>
<accession>A0A183GIX5</accession>
<dbReference type="EMBL" id="UZAH01034167">
    <property type="protein sequence ID" value="VDP33632.1"/>
    <property type="molecule type" value="Genomic_DNA"/>
</dbReference>
<evidence type="ECO:0000313" key="6">
    <source>
        <dbReference type="EMBL" id="VDP33632.1"/>
    </source>
</evidence>
<evidence type="ECO:0000256" key="1">
    <source>
        <dbReference type="ARBA" id="ARBA00004141"/>
    </source>
</evidence>
<dbReference type="Pfam" id="PF10292">
    <property type="entry name" value="7TM_GPCR_Srab"/>
    <property type="match status" value="1"/>
</dbReference>
<reference evidence="8" key="2">
    <citation type="submission" date="2019-09" db="UniProtKB">
        <authorList>
            <consortium name="WormBaseParasite"/>
        </authorList>
    </citation>
    <scope>IDENTIFICATION</scope>
</reference>
<evidence type="ECO:0000256" key="2">
    <source>
        <dbReference type="ARBA" id="ARBA00022692"/>
    </source>
</evidence>
<comment type="subcellular location">
    <subcellularLocation>
        <location evidence="1">Membrane</location>
        <topology evidence="1">Multi-pass membrane protein</topology>
    </subcellularLocation>
</comment>
<keyword evidence="7" id="KW-1185">Reference proteome</keyword>
<gene>
    <name evidence="6" type="ORF">HPBE_LOCUS22603</name>
</gene>
<feature type="transmembrane region" description="Helical" evidence="5">
    <location>
        <begin position="20"/>
        <end position="46"/>
    </location>
</feature>
<dbReference type="WBParaSite" id="HPBE_0002260501-mRNA-1">
    <property type="protein sequence ID" value="HPBE_0002260501-mRNA-1"/>
    <property type="gene ID" value="HPBE_0002260501"/>
</dbReference>
<accession>A0A3P8C4M4</accession>
<keyword evidence="3 5" id="KW-1133">Transmembrane helix</keyword>
<keyword evidence="2 5" id="KW-0812">Transmembrane</keyword>
<feature type="transmembrane region" description="Helical" evidence="5">
    <location>
        <begin position="105"/>
        <end position="123"/>
    </location>
</feature>
<proteinExistence type="predicted"/>
<dbReference type="PANTHER" id="PTHR23128">
    <property type="entry name" value="SERPENTINE RECEPTOR, CLASS E (EPSILON)-RELATED"/>
    <property type="match status" value="1"/>
</dbReference>
<reference evidence="6 7" key="1">
    <citation type="submission" date="2018-11" db="EMBL/GenBank/DDBJ databases">
        <authorList>
            <consortium name="Pathogen Informatics"/>
        </authorList>
    </citation>
    <scope>NUCLEOTIDE SEQUENCE [LARGE SCALE GENOMIC DNA]</scope>
</reference>
<keyword evidence="4 5" id="KW-0472">Membrane</keyword>
<sequence>MGNDYVTVERIALHQDLSSVLLLNVLELFLLLGAFLLNLLFLCVLLRYSVFHIHLRIICLHITSAVTLITVYSLIRSVVSLYQIFDNPIFTEAEDSPPSCLFVDVVPTCFCVLFIVFPLILVVERSIATEKVRGYETFHFPSGMMRLCMIFWAPAIVWLISECLSFSQQSSVLSCELWRIREETPLQRSVWYLIVTFFNLVFTFMLRGLTTKNQRHEVESVTSERSRYTLSHRFQLRENSRTCSFLVSLHGLICLCFLAFCVVDVTLADVRNSDDIYMLLFRRELSYVIAPMFTSLYALNFLCRLDIVYDKAKKFVRAMYGYEEGKNLLA</sequence>
<feature type="transmembrane region" description="Helical" evidence="5">
    <location>
        <begin position="287"/>
        <end position="309"/>
    </location>
</feature>
<feature type="transmembrane region" description="Helical" evidence="5">
    <location>
        <begin position="58"/>
        <end position="85"/>
    </location>
</feature>
<dbReference type="OrthoDB" id="5853718at2759"/>
<dbReference type="PANTHER" id="PTHR23128:SF132">
    <property type="entry name" value="SERPENTINE RECEPTOR, CLASS E (EPSILON)-RELATED"/>
    <property type="match status" value="1"/>
</dbReference>
<name>A0A183GIX5_HELPZ</name>
<protein>
    <submittedName>
        <fullName evidence="8">G_PROTEIN_RECEP_F1_2 domain-containing protein</fullName>
    </submittedName>
</protein>
<evidence type="ECO:0000313" key="7">
    <source>
        <dbReference type="Proteomes" id="UP000050761"/>
    </source>
</evidence>
<evidence type="ECO:0000256" key="5">
    <source>
        <dbReference type="SAM" id="Phobius"/>
    </source>
</evidence>
<dbReference type="GO" id="GO:0016020">
    <property type="term" value="C:membrane"/>
    <property type="evidence" value="ECO:0007669"/>
    <property type="project" value="UniProtKB-SubCell"/>
</dbReference>
<feature type="transmembrane region" description="Helical" evidence="5">
    <location>
        <begin position="144"/>
        <end position="161"/>
    </location>
</feature>
<feature type="transmembrane region" description="Helical" evidence="5">
    <location>
        <begin position="243"/>
        <end position="267"/>
    </location>
</feature>
<dbReference type="AlphaFoldDB" id="A0A183GIX5"/>
<evidence type="ECO:0000256" key="4">
    <source>
        <dbReference type="ARBA" id="ARBA00023136"/>
    </source>
</evidence>
<evidence type="ECO:0000313" key="8">
    <source>
        <dbReference type="WBParaSite" id="HPBE_0002260501-mRNA-1"/>
    </source>
</evidence>
<dbReference type="InterPro" id="IPR019408">
    <property type="entry name" value="7TM_GPCR_serpentine_rcpt_Srab"/>
</dbReference>